<name>A0AB39ZZ36_DROSZ</name>
<comment type="pathway">
    <text evidence="11">Protein modification; protein glycosylation.</text>
</comment>
<evidence type="ECO:0000256" key="4">
    <source>
        <dbReference type="ARBA" id="ARBA00022734"/>
    </source>
</evidence>
<dbReference type="InterPro" id="IPR000772">
    <property type="entry name" value="Ricin_B_lectin"/>
</dbReference>
<keyword evidence="3" id="KW-0812">Transmembrane</keyword>
<evidence type="ECO:0000313" key="14">
    <source>
        <dbReference type="RefSeq" id="XP_016945932.2"/>
    </source>
</evidence>
<dbReference type="InterPro" id="IPR001173">
    <property type="entry name" value="Glyco_trans_2-like"/>
</dbReference>
<dbReference type="GO" id="GO:0006493">
    <property type="term" value="P:protein O-linked glycosylation"/>
    <property type="evidence" value="ECO:0007669"/>
    <property type="project" value="TreeGrafter"/>
</dbReference>
<evidence type="ECO:0000256" key="11">
    <source>
        <dbReference type="RuleBase" id="RU361242"/>
    </source>
</evidence>
<evidence type="ECO:0000256" key="1">
    <source>
        <dbReference type="ARBA" id="ARBA00004323"/>
    </source>
</evidence>
<dbReference type="Pfam" id="PF00652">
    <property type="entry name" value="Ricin_B_lectin"/>
    <property type="match status" value="1"/>
</dbReference>
<evidence type="ECO:0000256" key="2">
    <source>
        <dbReference type="ARBA" id="ARBA00005680"/>
    </source>
</evidence>
<dbReference type="GO" id="GO:0030246">
    <property type="term" value="F:carbohydrate binding"/>
    <property type="evidence" value="ECO:0007669"/>
    <property type="project" value="UniProtKB-KW"/>
</dbReference>
<comment type="similarity">
    <text evidence="2 11">Belongs to the glycosyltransferase 2 family. GalNAc-T subfamily.</text>
</comment>
<keyword evidence="13" id="KW-1185">Reference proteome</keyword>
<reference evidence="14" key="2">
    <citation type="submission" date="2025-08" db="UniProtKB">
        <authorList>
            <consortium name="RefSeq"/>
        </authorList>
    </citation>
    <scope>IDENTIFICATION</scope>
</reference>
<keyword evidence="8" id="KW-0472">Membrane</keyword>
<evidence type="ECO:0000259" key="12">
    <source>
        <dbReference type="SMART" id="SM00458"/>
    </source>
</evidence>
<reference evidence="13" key="1">
    <citation type="submission" date="2025-05" db="UniProtKB">
        <authorList>
            <consortium name="RefSeq"/>
        </authorList>
    </citation>
    <scope>NUCLEOTIDE SEQUENCE [LARGE SCALE GENOMIC DNA]</scope>
</reference>
<proteinExistence type="inferred from homology"/>
<dbReference type="GeneID" id="108021636"/>
<evidence type="ECO:0000256" key="3">
    <source>
        <dbReference type="ARBA" id="ARBA00022692"/>
    </source>
</evidence>
<dbReference type="InterPro" id="IPR029044">
    <property type="entry name" value="Nucleotide-diphossugar_trans"/>
</dbReference>
<accession>A0AB39ZZ36</accession>
<dbReference type="InterPro" id="IPR035992">
    <property type="entry name" value="Ricin_B-like_lectins"/>
</dbReference>
<evidence type="ECO:0000256" key="6">
    <source>
        <dbReference type="ARBA" id="ARBA00022989"/>
    </source>
</evidence>
<dbReference type="SUPFAM" id="SSF53448">
    <property type="entry name" value="Nucleotide-diphospho-sugar transferases"/>
    <property type="match status" value="1"/>
</dbReference>
<dbReference type="Proteomes" id="UP001652628">
    <property type="component" value="Chromosome 2L"/>
</dbReference>
<dbReference type="GO" id="GO:0004653">
    <property type="term" value="F:polypeptide N-acetylgalactosaminyltransferase activity"/>
    <property type="evidence" value="ECO:0007669"/>
    <property type="project" value="TreeGrafter"/>
</dbReference>
<keyword evidence="11" id="KW-0328">Glycosyltransferase</keyword>
<gene>
    <name evidence="14" type="primary">LOC108021636</name>
</gene>
<dbReference type="RefSeq" id="XP_016945932.2">
    <property type="nucleotide sequence ID" value="XM_017090443.4"/>
</dbReference>
<feature type="domain" description="Ricin B lectin" evidence="12">
    <location>
        <begin position="492"/>
        <end position="626"/>
    </location>
</feature>
<dbReference type="InterPro" id="IPR045885">
    <property type="entry name" value="GalNAc-T"/>
</dbReference>
<keyword evidence="6" id="KW-1133">Transmembrane helix</keyword>
<dbReference type="Gene3D" id="3.90.550.10">
    <property type="entry name" value="Spore Coat Polysaccharide Biosynthesis Protein SpsA, Chain A"/>
    <property type="match status" value="1"/>
</dbReference>
<dbReference type="PANTHER" id="PTHR11675:SF134">
    <property type="entry name" value="N-ACETYLGALACTOSAMINYLTRANSFERASE 4-RELATED"/>
    <property type="match status" value="1"/>
</dbReference>
<keyword evidence="10" id="KW-0325">Glycoprotein</keyword>
<keyword evidence="11" id="KW-0808">Transferase</keyword>
<evidence type="ECO:0000256" key="5">
    <source>
        <dbReference type="ARBA" id="ARBA00022968"/>
    </source>
</evidence>
<comment type="subcellular location">
    <subcellularLocation>
        <location evidence="1 11">Golgi apparatus membrane</location>
        <topology evidence="1 11">Single-pass type II membrane protein</topology>
    </subcellularLocation>
</comment>
<dbReference type="AlphaFoldDB" id="A0AB39ZZ36"/>
<evidence type="ECO:0000256" key="9">
    <source>
        <dbReference type="ARBA" id="ARBA00023157"/>
    </source>
</evidence>
<keyword evidence="4 11" id="KW-0430">Lectin</keyword>
<dbReference type="Gene3D" id="2.80.10.50">
    <property type="match status" value="1"/>
</dbReference>
<dbReference type="SMART" id="SM00458">
    <property type="entry name" value="RICIN"/>
    <property type="match status" value="1"/>
</dbReference>
<keyword evidence="5" id="KW-0735">Signal-anchor</keyword>
<evidence type="ECO:0000256" key="7">
    <source>
        <dbReference type="ARBA" id="ARBA00023034"/>
    </source>
</evidence>
<dbReference type="EC" id="2.4.1.-" evidence="11"/>
<keyword evidence="11" id="KW-0464">Manganese</keyword>
<dbReference type="PROSITE" id="PS50231">
    <property type="entry name" value="RICIN_B_LECTIN"/>
    <property type="match status" value="1"/>
</dbReference>
<dbReference type="PANTHER" id="PTHR11675">
    <property type="entry name" value="N-ACETYLGALACTOSAMINYLTRANSFERASE"/>
    <property type="match status" value="1"/>
</dbReference>
<evidence type="ECO:0000313" key="13">
    <source>
        <dbReference type="Proteomes" id="UP001652628"/>
    </source>
</evidence>
<dbReference type="GO" id="GO:0000139">
    <property type="term" value="C:Golgi membrane"/>
    <property type="evidence" value="ECO:0007669"/>
    <property type="project" value="UniProtKB-SubCell"/>
</dbReference>
<evidence type="ECO:0000256" key="10">
    <source>
        <dbReference type="ARBA" id="ARBA00023180"/>
    </source>
</evidence>
<keyword evidence="9 11" id="KW-1015">Disulfide bond</keyword>
<organism evidence="13 14">
    <name type="scientific">Drosophila suzukii</name>
    <name type="common">Spotted-wing drosophila fruit fly</name>
    <dbReference type="NCBI Taxonomy" id="28584"/>
    <lineage>
        <taxon>Eukaryota</taxon>
        <taxon>Metazoa</taxon>
        <taxon>Ecdysozoa</taxon>
        <taxon>Arthropoda</taxon>
        <taxon>Hexapoda</taxon>
        <taxon>Insecta</taxon>
        <taxon>Pterygota</taxon>
        <taxon>Neoptera</taxon>
        <taxon>Endopterygota</taxon>
        <taxon>Diptera</taxon>
        <taxon>Brachycera</taxon>
        <taxon>Muscomorpha</taxon>
        <taxon>Ephydroidea</taxon>
        <taxon>Drosophilidae</taxon>
        <taxon>Drosophila</taxon>
        <taxon>Sophophora</taxon>
    </lineage>
</organism>
<protein>
    <recommendedName>
        <fullName evidence="11">Polypeptide N-acetylgalactosaminyltransferase</fullName>
        <ecNumber evidence="11">2.4.1.-</ecNumber>
    </recommendedName>
    <alternativeName>
        <fullName evidence="11">Protein-UDP acetylgalactosaminyltransferase</fullName>
    </alternativeName>
</protein>
<dbReference type="Pfam" id="PF00535">
    <property type="entry name" value="Glycos_transf_2"/>
    <property type="match status" value="1"/>
</dbReference>
<sequence length="626" mass="71978">MNIDLRLIVRLLLAILLASLVSTILMGSQIHKRIVESIAIKINQKDIPKTDMSTRQLPKREILKKPETSPPILTLTQNELDILKIYRHGNFYLPKQKAIKDWHYCLIKEDTIGTGLGKQGRAALLPNTKENEATEVLYGIHGYNAKLSDLISLNRSLPDIRPLGCSKRKYLEVLPNVTVIMPFHNEHLSVLLRSVTSIINRSPPELLKQIVLVDDASSLPDLGQQLEDFVAINFPKIIQIVRLRKRCGLIKAKVEGAKKATGQVLVFLDSHIEVNIDWLPPLLEPIVVNRNIVTGPISDVILNKTFAYMKYNAFTRSGFNWLLEIKELPLYHGEEDVGSRPYRTPLLVGPLAIDRKFFWKLGGYDEGLDIWGGEQFEMSFKVWMCGGMLLYVPCSRVGQIIKGPMRPKTSPRSQHFLARNYKRVAEVWMDEYKKHVYHSNPELYRKTDTGHLTHLKILRTSLKCKSFDWYMNKVAVDFLKAFPIVDPSETLSGPIESVAFPGFCVDSLNQKHMKPVVLSRCTKNKTDPGEYQNWILTEDHEIRLTKSIDDCLETQGLKTKSVWLFHCHGNGGNQYWFYNRRHQWIQQGQMWVWCLEAYLPKGKEFGKVFSNNICDKNKQNQQWKFG</sequence>
<comment type="cofactor">
    <cofactor evidence="11">
        <name>Mn(2+)</name>
        <dbReference type="ChEBI" id="CHEBI:29035"/>
    </cofactor>
</comment>
<keyword evidence="7 11" id="KW-0333">Golgi apparatus</keyword>
<dbReference type="CDD" id="cd02510">
    <property type="entry name" value="pp-GalNAc-T"/>
    <property type="match status" value="1"/>
</dbReference>
<dbReference type="CDD" id="cd23461">
    <property type="entry name" value="beta-trefoil_Ricin_Pgant8-like"/>
    <property type="match status" value="1"/>
</dbReference>
<evidence type="ECO:0000256" key="8">
    <source>
        <dbReference type="ARBA" id="ARBA00023136"/>
    </source>
</evidence>
<dbReference type="SUPFAM" id="SSF50370">
    <property type="entry name" value="Ricin B-like lectins"/>
    <property type="match status" value="1"/>
</dbReference>